<comment type="caution">
    <text evidence="2">The sequence shown here is derived from an EMBL/GenBank/DDBJ whole genome shotgun (WGS) entry which is preliminary data.</text>
</comment>
<evidence type="ECO:0000256" key="1">
    <source>
        <dbReference type="SAM" id="MobiDB-lite"/>
    </source>
</evidence>
<feature type="compositionally biased region" description="Low complexity" evidence="1">
    <location>
        <begin position="138"/>
        <end position="148"/>
    </location>
</feature>
<feature type="region of interest" description="Disordered" evidence="1">
    <location>
        <begin position="136"/>
        <end position="161"/>
    </location>
</feature>
<sequence>MSNVNSRISVGTRIPSRYGGPVTCHEYRAGAGDEYGGAGGMSPPHGDPLPSLQPSRQYLLWYYQWAYVILTGYRDPVISAPGVIPYYTRDVIPEAPDMVQLEDGELPEVNPRVARRRRAPAGRSWTRTGWTRWESCEGGSASAGAGSSHPTPDTQAGPSHSETPMMQLQIEAPLPLFSEYSVPPPVYHPQPYTPSVDHVPDNYTQPYPLMKRNMSDTEYVERLRLAPTTMLIIQRRLNGLVAIPNN</sequence>
<reference evidence="2 3" key="1">
    <citation type="journal article" date="2023" name="Plants (Basel)">
        <title>Bridging the Gap: Combining Genomics and Transcriptomics Approaches to Understand Stylosanthes scabra, an Orphan Legume from the Brazilian Caatinga.</title>
        <authorList>
            <person name="Ferreira-Neto J.R.C."/>
            <person name="da Silva M.D."/>
            <person name="Binneck E."/>
            <person name="de Melo N.F."/>
            <person name="da Silva R.H."/>
            <person name="de Melo A.L.T.M."/>
            <person name="Pandolfi V."/>
            <person name="Bustamante F.O."/>
            <person name="Brasileiro-Vidal A.C."/>
            <person name="Benko-Iseppon A.M."/>
        </authorList>
    </citation>
    <scope>NUCLEOTIDE SEQUENCE [LARGE SCALE GENOMIC DNA]</scope>
    <source>
        <tissue evidence="2">Leaves</tissue>
    </source>
</reference>
<accession>A0ABU6RQN5</accession>
<organism evidence="2 3">
    <name type="scientific">Stylosanthes scabra</name>
    <dbReference type="NCBI Taxonomy" id="79078"/>
    <lineage>
        <taxon>Eukaryota</taxon>
        <taxon>Viridiplantae</taxon>
        <taxon>Streptophyta</taxon>
        <taxon>Embryophyta</taxon>
        <taxon>Tracheophyta</taxon>
        <taxon>Spermatophyta</taxon>
        <taxon>Magnoliopsida</taxon>
        <taxon>eudicotyledons</taxon>
        <taxon>Gunneridae</taxon>
        <taxon>Pentapetalae</taxon>
        <taxon>rosids</taxon>
        <taxon>fabids</taxon>
        <taxon>Fabales</taxon>
        <taxon>Fabaceae</taxon>
        <taxon>Papilionoideae</taxon>
        <taxon>50 kb inversion clade</taxon>
        <taxon>dalbergioids sensu lato</taxon>
        <taxon>Dalbergieae</taxon>
        <taxon>Pterocarpus clade</taxon>
        <taxon>Stylosanthes</taxon>
    </lineage>
</organism>
<evidence type="ECO:0000313" key="3">
    <source>
        <dbReference type="Proteomes" id="UP001341840"/>
    </source>
</evidence>
<gene>
    <name evidence="2" type="ORF">PIB30_075041</name>
</gene>
<dbReference type="Proteomes" id="UP001341840">
    <property type="component" value="Unassembled WGS sequence"/>
</dbReference>
<keyword evidence="3" id="KW-1185">Reference proteome</keyword>
<protein>
    <submittedName>
        <fullName evidence="2">Uncharacterized protein</fullName>
    </submittedName>
</protein>
<proteinExistence type="predicted"/>
<dbReference type="EMBL" id="JASCZI010031155">
    <property type="protein sequence ID" value="MED6126093.1"/>
    <property type="molecule type" value="Genomic_DNA"/>
</dbReference>
<feature type="compositionally biased region" description="Polar residues" evidence="1">
    <location>
        <begin position="149"/>
        <end position="161"/>
    </location>
</feature>
<name>A0ABU6RQN5_9FABA</name>
<evidence type="ECO:0000313" key="2">
    <source>
        <dbReference type="EMBL" id="MED6126093.1"/>
    </source>
</evidence>